<dbReference type="Gene3D" id="1.10.150.380">
    <property type="entry name" value="GatB domain, N-terminal subdomain"/>
    <property type="match status" value="1"/>
</dbReference>
<accession>A0A368XZX7</accession>
<dbReference type="PROSITE" id="PS01234">
    <property type="entry name" value="GATB"/>
    <property type="match status" value="1"/>
</dbReference>
<sequence length="497" mass="53795">MSETINTFEAAQVGRPTGPLVQGYEVVIGFETHAQLSTASKIFSRASTAFGAEPNTQACAVDLALPGTLPVMNKGAVERAIRLGLALGSTIAPRSIFARKNYFYPDLPKGYQISQYEIPVVQGGTVGFYLGDEHKTVRLVRAHLEEDAGKSLHEDFIGQSGIDLNRAGTPLLEIVTEPDIRSAAEAVAYARELHKIVTWIGICDGNMQEGSFRCDANVSVRKPGQPLGTRREIKNLNSFKFMQQAIDFEIRWQIEQIEDGLKIQQATVLFDPDTGETRAMRTKEDAADYRYFPDPDLPPLVIAPEWVEQVRGEMPELPRAMAQRFVADYGLPGYDAAQLTASKATSAYFEQAAQASGQAKLASNWVMGEISRRLNAGELAIDQAPVSAAQLGALLGRIADNTISNNAARQVFDALWTGEGSEVDAVIEAKGLKQMNDDGALAAILDEVIAANPDNVAQFKAGKDKAFNALVGQAMKASKGKANPAQVNALLRKKLEG</sequence>
<comment type="subunit">
    <text evidence="2 11">Heterotrimer of A, B and C subunits.</text>
</comment>
<dbReference type="GO" id="GO:0050567">
    <property type="term" value="F:glutaminyl-tRNA synthase (glutamine-hydrolyzing) activity"/>
    <property type="evidence" value="ECO:0007669"/>
    <property type="project" value="UniProtKB-UniRule"/>
</dbReference>
<dbReference type="Pfam" id="PF02934">
    <property type="entry name" value="GatB_N"/>
    <property type="match status" value="1"/>
</dbReference>
<name>A0A368XZX7_9BURK</name>
<dbReference type="GO" id="GO:0005524">
    <property type="term" value="F:ATP binding"/>
    <property type="evidence" value="ECO:0007669"/>
    <property type="project" value="UniProtKB-KW"/>
</dbReference>
<dbReference type="NCBIfam" id="NF004012">
    <property type="entry name" value="PRK05477.1-2"/>
    <property type="match status" value="1"/>
</dbReference>
<comment type="similarity">
    <text evidence="1 11">Belongs to the GatB/GatE family. GatB subfamily.</text>
</comment>
<dbReference type="Pfam" id="PF02637">
    <property type="entry name" value="GatB_Yqey"/>
    <property type="match status" value="1"/>
</dbReference>
<evidence type="ECO:0000313" key="13">
    <source>
        <dbReference type="EMBL" id="RCW71564.1"/>
    </source>
</evidence>
<keyword evidence="5 11" id="KW-0547">Nucleotide-binding</keyword>
<dbReference type="GO" id="GO:0006412">
    <property type="term" value="P:translation"/>
    <property type="evidence" value="ECO:0007669"/>
    <property type="project" value="UniProtKB-UniRule"/>
</dbReference>
<evidence type="ECO:0000256" key="5">
    <source>
        <dbReference type="ARBA" id="ARBA00022741"/>
    </source>
</evidence>
<keyword evidence="14" id="KW-1185">Reference proteome</keyword>
<keyword evidence="13" id="KW-0808">Transferase</keyword>
<evidence type="ECO:0000256" key="8">
    <source>
        <dbReference type="ARBA" id="ARBA00024799"/>
    </source>
</evidence>
<dbReference type="GO" id="GO:0050566">
    <property type="term" value="F:asparaginyl-tRNA synthase (glutamine-hydrolyzing) activity"/>
    <property type="evidence" value="ECO:0007669"/>
    <property type="project" value="RHEA"/>
</dbReference>
<evidence type="ECO:0000313" key="14">
    <source>
        <dbReference type="Proteomes" id="UP000252884"/>
    </source>
</evidence>
<dbReference type="AlphaFoldDB" id="A0A368XZX7"/>
<dbReference type="SUPFAM" id="SSF55931">
    <property type="entry name" value="Glutamine synthetase/guanido kinase"/>
    <property type="match status" value="1"/>
</dbReference>
<dbReference type="HAMAP" id="MF_00121">
    <property type="entry name" value="GatB"/>
    <property type="match status" value="1"/>
</dbReference>
<dbReference type="EMBL" id="QPJK01000004">
    <property type="protein sequence ID" value="RCW71564.1"/>
    <property type="molecule type" value="Genomic_DNA"/>
</dbReference>
<evidence type="ECO:0000256" key="6">
    <source>
        <dbReference type="ARBA" id="ARBA00022840"/>
    </source>
</evidence>
<dbReference type="EC" id="6.3.5.-" evidence="11"/>
<dbReference type="FunFam" id="1.10.150.380:FF:000001">
    <property type="entry name" value="Aspartyl/glutamyl-tRNA(Asn/Gln) amidotransferase subunit B"/>
    <property type="match status" value="1"/>
</dbReference>
<dbReference type="InterPro" id="IPR004413">
    <property type="entry name" value="GatB"/>
</dbReference>
<reference evidence="13 14" key="1">
    <citation type="submission" date="2018-07" db="EMBL/GenBank/DDBJ databases">
        <title>Genomic Encyclopedia of Type Strains, Phase IV (KMG-IV): sequencing the most valuable type-strain genomes for metagenomic binning, comparative biology and taxonomic classification.</title>
        <authorList>
            <person name="Goeker M."/>
        </authorList>
    </citation>
    <scope>NUCLEOTIDE SEQUENCE [LARGE SCALE GENOMIC DNA]</scope>
    <source>
        <strain evidence="13 14">DSM 21634</strain>
    </source>
</reference>
<dbReference type="Gene3D" id="1.10.10.410">
    <property type="match status" value="1"/>
</dbReference>
<dbReference type="PANTHER" id="PTHR11659:SF0">
    <property type="entry name" value="GLUTAMYL-TRNA(GLN) AMIDOTRANSFERASE SUBUNIT B, MITOCHONDRIAL"/>
    <property type="match status" value="1"/>
</dbReference>
<dbReference type="GO" id="GO:0016740">
    <property type="term" value="F:transferase activity"/>
    <property type="evidence" value="ECO:0007669"/>
    <property type="project" value="UniProtKB-KW"/>
</dbReference>
<dbReference type="FunFam" id="1.10.10.410:FF:000001">
    <property type="entry name" value="Aspartyl/glutamyl-tRNA(Asn/Gln) amidotransferase subunit B"/>
    <property type="match status" value="1"/>
</dbReference>
<keyword evidence="7 11" id="KW-0648">Protein biosynthesis</keyword>
<comment type="catalytic activity">
    <reaction evidence="9 11">
        <text>L-aspartyl-tRNA(Asn) + L-glutamine + ATP + H2O = L-asparaginyl-tRNA(Asn) + L-glutamate + ADP + phosphate + 2 H(+)</text>
        <dbReference type="Rhea" id="RHEA:14513"/>
        <dbReference type="Rhea" id="RHEA-COMP:9674"/>
        <dbReference type="Rhea" id="RHEA-COMP:9677"/>
        <dbReference type="ChEBI" id="CHEBI:15377"/>
        <dbReference type="ChEBI" id="CHEBI:15378"/>
        <dbReference type="ChEBI" id="CHEBI:29985"/>
        <dbReference type="ChEBI" id="CHEBI:30616"/>
        <dbReference type="ChEBI" id="CHEBI:43474"/>
        <dbReference type="ChEBI" id="CHEBI:58359"/>
        <dbReference type="ChEBI" id="CHEBI:78515"/>
        <dbReference type="ChEBI" id="CHEBI:78516"/>
        <dbReference type="ChEBI" id="CHEBI:456216"/>
    </reaction>
</comment>
<dbReference type="InterPro" id="IPR006075">
    <property type="entry name" value="Asn/Gln-tRNA_Trfase_suB/E_cat"/>
</dbReference>
<dbReference type="SMART" id="SM00845">
    <property type="entry name" value="GatB_Yqey"/>
    <property type="match status" value="1"/>
</dbReference>
<gene>
    <name evidence="11" type="primary">gatB</name>
    <name evidence="13" type="ORF">DES41_104384</name>
</gene>
<evidence type="ECO:0000256" key="2">
    <source>
        <dbReference type="ARBA" id="ARBA00011123"/>
    </source>
</evidence>
<comment type="caution">
    <text evidence="13">The sequence shown here is derived from an EMBL/GenBank/DDBJ whole genome shotgun (WGS) entry which is preliminary data.</text>
</comment>
<dbReference type="InterPro" id="IPR003789">
    <property type="entry name" value="Asn/Gln_tRNA_amidoTrase-B-like"/>
</dbReference>
<evidence type="ECO:0000256" key="1">
    <source>
        <dbReference type="ARBA" id="ARBA00005306"/>
    </source>
</evidence>
<dbReference type="SUPFAM" id="SSF89095">
    <property type="entry name" value="GatB/YqeY motif"/>
    <property type="match status" value="1"/>
</dbReference>
<evidence type="ECO:0000256" key="7">
    <source>
        <dbReference type="ARBA" id="ARBA00022917"/>
    </source>
</evidence>
<proteinExistence type="inferred from homology"/>
<organism evidence="13 14">
    <name type="scientific">Pseudorhodoferax soli</name>
    <dbReference type="NCBI Taxonomy" id="545864"/>
    <lineage>
        <taxon>Bacteria</taxon>
        <taxon>Pseudomonadati</taxon>
        <taxon>Pseudomonadota</taxon>
        <taxon>Betaproteobacteria</taxon>
        <taxon>Burkholderiales</taxon>
        <taxon>Comamonadaceae</taxon>
    </lineage>
</organism>
<evidence type="ECO:0000259" key="12">
    <source>
        <dbReference type="SMART" id="SM00845"/>
    </source>
</evidence>
<keyword evidence="4 11" id="KW-0436">Ligase</keyword>
<dbReference type="InterPro" id="IPR017958">
    <property type="entry name" value="Gln-tRNA_amidoTrfase_suB_CS"/>
</dbReference>
<feature type="domain" description="Asn/Gln amidotransferase" evidence="12">
    <location>
        <begin position="347"/>
        <end position="495"/>
    </location>
</feature>
<dbReference type="Proteomes" id="UP000252884">
    <property type="component" value="Unassembled WGS sequence"/>
</dbReference>
<comment type="function">
    <text evidence="8 11">Allows the formation of correctly charged Asn-tRNA(Asn) or Gln-tRNA(Gln) through the transamidation of misacylated Asp-tRNA(Asn) or Glu-tRNA(Gln) in organisms which lack either or both of asparaginyl-tRNA or glutaminyl-tRNA synthetases. The reaction takes place in the presence of glutamine and ATP through an activated phospho-Asp-tRNA(Asn) or phospho-Glu-tRNA(Gln).</text>
</comment>
<dbReference type="InterPro" id="IPR042114">
    <property type="entry name" value="GatB_C_1"/>
</dbReference>
<dbReference type="InterPro" id="IPR014746">
    <property type="entry name" value="Gln_synth/guanido_kin_cat_dom"/>
</dbReference>
<dbReference type="GO" id="GO:0070681">
    <property type="term" value="P:glutaminyl-tRNAGln biosynthesis via transamidation"/>
    <property type="evidence" value="ECO:0007669"/>
    <property type="project" value="TreeGrafter"/>
</dbReference>
<dbReference type="InterPro" id="IPR017959">
    <property type="entry name" value="Asn/Gln-tRNA_amidoTrfase_suB/E"/>
</dbReference>
<keyword evidence="6 11" id="KW-0067">ATP-binding</keyword>
<dbReference type="RefSeq" id="WP_114468775.1">
    <property type="nucleotide sequence ID" value="NZ_QPJK01000004.1"/>
</dbReference>
<dbReference type="InterPro" id="IPR018027">
    <property type="entry name" value="Asn/Gln_amidotransferase"/>
</dbReference>
<evidence type="ECO:0000256" key="10">
    <source>
        <dbReference type="ARBA" id="ARBA00047913"/>
    </source>
</evidence>
<evidence type="ECO:0000256" key="9">
    <source>
        <dbReference type="ARBA" id="ARBA00047380"/>
    </source>
</evidence>
<dbReference type="NCBIfam" id="TIGR00133">
    <property type="entry name" value="gatB"/>
    <property type="match status" value="1"/>
</dbReference>
<dbReference type="PANTHER" id="PTHR11659">
    <property type="entry name" value="GLUTAMYL-TRNA GLN AMIDOTRANSFERASE SUBUNIT B MITOCHONDRIAL AND PROKARYOTIC PET112-RELATED"/>
    <property type="match status" value="1"/>
</dbReference>
<dbReference type="NCBIfam" id="NF004014">
    <property type="entry name" value="PRK05477.1-4"/>
    <property type="match status" value="1"/>
</dbReference>
<comment type="catalytic activity">
    <reaction evidence="10 11">
        <text>L-glutamyl-tRNA(Gln) + L-glutamine + ATP + H2O = L-glutaminyl-tRNA(Gln) + L-glutamate + ADP + phosphate + H(+)</text>
        <dbReference type="Rhea" id="RHEA:17521"/>
        <dbReference type="Rhea" id="RHEA-COMP:9681"/>
        <dbReference type="Rhea" id="RHEA-COMP:9684"/>
        <dbReference type="ChEBI" id="CHEBI:15377"/>
        <dbReference type="ChEBI" id="CHEBI:15378"/>
        <dbReference type="ChEBI" id="CHEBI:29985"/>
        <dbReference type="ChEBI" id="CHEBI:30616"/>
        <dbReference type="ChEBI" id="CHEBI:43474"/>
        <dbReference type="ChEBI" id="CHEBI:58359"/>
        <dbReference type="ChEBI" id="CHEBI:78520"/>
        <dbReference type="ChEBI" id="CHEBI:78521"/>
        <dbReference type="ChEBI" id="CHEBI:456216"/>
    </reaction>
</comment>
<protein>
    <recommendedName>
        <fullName evidence="3 11">Aspartyl/glutamyl-tRNA(Asn/Gln) amidotransferase subunit B</fullName>
        <shortName evidence="11">Asp/Glu-ADT subunit B</shortName>
        <ecNumber evidence="11">6.3.5.-</ecNumber>
    </recommendedName>
</protein>
<evidence type="ECO:0000256" key="4">
    <source>
        <dbReference type="ARBA" id="ARBA00022598"/>
    </source>
</evidence>
<dbReference type="InterPro" id="IPR023168">
    <property type="entry name" value="GatB_Yqey_C_2"/>
</dbReference>
<evidence type="ECO:0000256" key="3">
    <source>
        <dbReference type="ARBA" id="ARBA00016923"/>
    </source>
</evidence>
<evidence type="ECO:0000256" key="11">
    <source>
        <dbReference type="HAMAP-Rule" id="MF_00121"/>
    </source>
</evidence>
<dbReference type="OrthoDB" id="9804078at2"/>